<feature type="compositionally biased region" description="Low complexity" evidence="1">
    <location>
        <begin position="31"/>
        <end position="46"/>
    </location>
</feature>
<keyword evidence="4" id="KW-1185">Reference proteome</keyword>
<dbReference type="Proteomes" id="UP001295423">
    <property type="component" value="Unassembled WGS sequence"/>
</dbReference>
<feature type="compositionally biased region" description="Polar residues" evidence="1">
    <location>
        <begin position="283"/>
        <end position="295"/>
    </location>
</feature>
<dbReference type="InterPro" id="IPR049227">
    <property type="entry name" value="DUF6824"/>
</dbReference>
<feature type="compositionally biased region" description="Low complexity" evidence="1">
    <location>
        <begin position="458"/>
        <end position="469"/>
    </location>
</feature>
<sequence length="529" mass="56454">MFNRKKQRRQAAAGVVQSMIGGNHLPTNNHASAAAAKEASARKSTAQPRPDIVIPPRGIGPIADPNDNDVLCGRGGRINSHVGNRQFREIIASHKKDYLAPTTKKLEKAHIAAAIVNDIRSMQPAGRFLKEDGKSGMWYDIGDAKAIKKTGQALREDAPDIRPEIDGESVVTETAPAATTATTTTTTTASKSPSSSKPTQKSPIVPKMVNGAAASSPSPSPRNCSSSSTRTTSGTAFDAHGPQLLPEGRRNTVDQQGRAAMPPPFHQFNPPQQANNPYLKHYSQGTSGPPQTYSGSFPARSIPIQAPQSVSADYIHEVQQQQALLLPHVEENAFGRPFHPPESAIGSEGTMSSISGLTDPVRSTMSGSGMNGGGTNSTRSPARVTSGFANGNGNNGGSRHYQYAGAHPYAAASAHHHHHHHPYAPRSSSNSGFQPPQQQQQQHHHPAAAAAEYHQQSKHQNSSSNNSFSHARFNDVNSYMQMSLGGETCPWGWIVCGGGGSSIARSPSFPARERFVFQRHGQHGGQHQQ</sequence>
<evidence type="ECO:0000259" key="2">
    <source>
        <dbReference type="Pfam" id="PF20710"/>
    </source>
</evidence>
<accession>A0AAD2FRV7</accession>
<feature type="compositionally biased region" description="Low complexity" evidence="1">
    <location>
        <begin position="266"/>
        <end position="277"/>
    </location>
</feature>
<evidence type="ECO:0000313" key="4">
    <source>
        <dbReference type="Proteomes" id="UP001295423"/>
    </source>
</evidence>
<gene>
    <name evidence="3" type="ORF">CYCCA115_LOCUS12974</name>
</gene>
<dbReference type="EMBL" id="CAKOGP040001781">
    <property type="protein sequence ID" value="CAJ1951238.1"/>
    <property type="molecule type" value="Genomic_DNA"/>
</dbReference>
<proteinExistence type="predicted"/>
<dbReference type="Pfam" id="PF20710">
    <property type="entry name" value="DUF6824"/>
    <property type="match status" value="1"/>
</dbReference>
<comment type="caution">
    <text evidence="3">The sequence shown here is derived from an EMBL/GenBank/DDBJ whole genome shotgun (WGS) entry which is preliminary data.</text>
</comment>
<evidence type="ECO:0000313" key="3">
    <source>
        <dbReference type="EMBL" id="CAJ1951238.1"/>
    </source>
</evidence>
<feature type="compositionally biased region" description="Low complexity" evidence="1">
    <location>
        <begin position="210"/>
        <end position="236"/>
    </location>
</feature>
<feature type="compositionally biased region" description="Basic and acidic residues" evidence="1">
    <location>
        <begin position="154"/>
        <end position="165"/>
    </location>
</feature>
<feature type="region of interest" description="Disordered" evidence="1">
    <location>
        <begin position="1"/>
        <end position="60"/>
    </location>
</feature>
<reference evidence="3" key="1">
    <citation type="submission" date="2023-08" db="EMBL/GenBank/DDBJ databases">
        <authorList>
            <person name="Audoor S."/>
            <person name="Bilcke G."/>
        </authorList>
    </citation>
    <scope>NUCLEOTIDE SEQUENCE</scope>
</reference>
<feature type="compositionally biased region" description="Basic residues" evidence="1">
    <location>
        <begin position="414"/>
        <end position="423"/>
    </location>
</feature>
<feature type="compositionally biased region" description="Low complexity" evidence="1">
    <location>
        <begin position="434"/>
        <end position="451"/>
    </location>
</feature>
<feature type="region of interest" description="Disordered" evidence="1">
    <location>
        <begin position="362"/>
        <end position="469"/>
    </location>
</feature>
<feature type="region of interest" description="Disordered" evidence="1">
    <location>
        <begin position="152"/>
        <end position="295"/>
    </location>
</feature>
<feature type="compositionally biased region" description="Low complexity" evidence="1">
    <location>
        <begin position="400"/>
        <end position="413"/>
    </location>
</feature>
<name>A0AAD2FRV7_9STRA</name>
<dbReference type="AlphaFoldDB" id="A0AAD2FRV7"/>
<feature type="domain" description="DUF6824" evidence="2">
    <location>
        <begin position="69"/>
        <end position="156"/>
    </location>
</feature>
<feature type="compositionally biased region" description="Low complexity" evidence="1">
    <location>
        <begin position="174"/>
        <end position="199"/>
    </location>
</feature>
<organism evidence="3 4">
    <name type="scientific">Cylindrotheca closterium</name>
    <dbReference type="NCBI Taxonomy" id="2856"/>
    <lineage>
        <taxon>Eukaryota</taxon>
        <taxon>Sar</taxon>
        <taxon>Stramenopiles</taxon>
        <taxon>Ochrophyta</taxon>
        <taxon>Bacillariophyta</taxon>
        <taxon>Bacillariophyceae</taxon>
        <taxon>Bacillariophycidae</taxon>
        <taxon>Bacillariales</taxon>
        <taxon>Bacillariaceae</taxon>
        <taxon>Cylindrotheca</taxon>
    </lineage>
</organism>
<protein>
    <recommendedName>
        <fullName evidence="2">DUF6824 domain-containing protein</fullName>
    </recommendedName>
</protein>
<evidence type="ECO:0000256" key="1">
    <source>
        <dbReference type="SAM" id="MobiDB-lite"/>
    </source>
</evidence>